<feature type="region of interest" description="Disordered" evidence="1">
    <location>
        <begin position="252"/>
        <end position="303"/>
    </location>
</feature>
<feature type="compositionally biased region" description="Low complexity" evidence="1">
    <location>
        <begin position="268"/>
        <end position="279"/>
    </location>
</feature>
<feature type="region of interest" description="Disordered" evidence="1">
    <location>
        <begin position="319"/>
        <end position="379"/>
    </location>
</feature>
<dbReference type="InParanoid" id="G4THL4"/>
<evidence type="ECO:0000256" key="1">
    <source>
        <dbReference type="SAM" id="MobiDB-lite"/>
    </source>
</evidence>
<keyword evidence="2" id="KW-0812">Transmembrane</keyword>
<accession>G4THL4</accession>
<sequence>MPSFLSSPSAIAGSSAPASSIRASIISFTKTVLPSLPASFYDYVPFLLAGLMALLFTALLVLLVEDSEDTAYPHSPRLASADSKRAQIARKSQKGRIIAFGDVAGQRGSDDEEFVDAWDPRADLDSTANGRNLKQSQEWIRVQNQKRASSRSPQPYGYPATPRRLLASPPPSASPQASEFAPPILSMAKLIMHRHPSFSLSGSIYEAFSRIVPPFASAIASIHERKRFVWAHAVHPQVGQRQGNKIAIITFPTESVSPPRSPSPPSPSSTSQEPIPSSPNKDTDLESASSRNKPTRHARSRSMSLSISLPALSPALQMLQKQASPERTVRRRPSSELEEGRSSPEPTEGEDPNSRQPQSRSTSPKEERNLLSQLEEGSR</sequence>
<protein>
    <submittedName>
        <fullName evidence="3">Uncharacterized protein</fullName>
    </submittedName>
</protein>
<feature type="transmembrane region" description="Helical" evidence="2">
    <location>
        <begin position="44"/>
        <end position="64"/>
    </location>
</feature>
<feature type="region of interest" description="Disordered" evidence="1">
    <location>
        <begin position="142"/>
        <end position="179"/>
    </location>
</feature>
<keyword evidence="4" id="KW-1185">Reference proteome</keyword>
<feature type="compositionally biased region" description="Polar residues" evidence="1">
    <location>
        <begin position="142"/>
        <end position="153"/>
    </location>
</feature>
<feature type="compositionally biased region" description="Basic and acidic residues" evidence="1">
    <location>
        <begin position="333"/>
        <end position="342"/>
    </location>
</feature>
<comment type="caution">
    <text evidence="3">The sequence shown here is derived from an EMBL/GenBank/DDBJ whole genome shotgun (WGS) entry which is preliminary data.</text>
</comment>
<evidence type="ECO:0000313" key="4">
    <source>
        <dbReference type="Proteomes" id="UP000007148"/>
    </source>
</evidence>
<reference evidence="3 4" key="1">
    <citation type="journal article" date="2011" name="PLoS Pathog.">
        <title>Endophytic Life Strategies Decoded by Genome and Transcriptome Analyses of the Mutualistic Root Symbiont Piriformospora indica.</title>
        <authorList>
            <person name="Zuccaro A."/>
            <person name="Lahrmann U."/>
            <person name="Guldener U."/>
            <person name="Langen G."/>
            <person name="Pfiffi S."/>
            <person name="Biedenkopf D."/>
            <person name="Wong P."/>
            <person name="Samans B."/>
            <person name="Grimm C."/>
            <person name="Basiewicz M."/>
            <person name="Murat C."/>
            <person name="Martin F."/>
            <person name="Kogel K.H."/>
        </authorList>
    </citation>
    <scope>NUCLEOTIDE SEQUENCE [LARGE SCALE GENOMIC DNA]</scope>
    <source>
        <strain evidence="3 4">DSM 11827</strain>
    </source>
</reference>
<dbReference type="HOGENOM" id="CLU_729807_0_0_1"/>
<keyword evidence="2" id="KW-0472">Membrane</keyword>
<dbReference type="Proteomes" id="UP000007148">
    <property type="component" value="Unassembled WGS sequence"/>
</dbReference>
<dbReference type="OrthoDB" id="10477917at2759"/>
<evidence type="ECO:0000313" key="3">
    <source>
        <dbReference type="EMBL" id="CCA70809.1"/>
    </source>
</evidence>
<evidence type="ECO:0000256" key="2">
    <source>
        <dbReference type="SAM" id="Phobius"/>
    </source>
</evidence>
<name>G4THL4_SERID</name>
<dbReference type="AlphaFoldDB" id="G4THL4"/>
<dbReference type="EMBL" id="CAFZ01000095">
    <property type="protein sequence ID" value="CCA70809.1"/>
    <property type="molecule type" value="Genomic_DNA"/>
</dbReference>
<organism evidence="3 4">
    <name type="scientific">Serendipita indica (strain DSM 11827)</name>
    <name type="common">Root endophyte fungus</name>
    <name type="synonym">Piriformospora indica</name>
    <dbReference type="NCBI Taxonomy" id="1109443"/>
    <lineage>
        <taxon>Eukaryota</taxon>
        <taxon>Fungi</taxon>
        <taxon>Dikarya</taxon>
        <taxon>Basidiomycota</taxon>
        <taxon>Agaricomycotina</taxon>
        <taxon>Agaricomycetes</taxon>
        <taxon>Sebacinales</taxon>
        <taxon>Serendipitaceae</taxon>
        <taxon>Serendipita</taxon>
    </lineage>
</organism>
<keyword evidence="2" id="KW-1133">Transmembrane helix</keyword>
<gene>
    <name evidence="3" type="ORF">PIIN_04744</name>
</gene>
<proteinExistence type="predicted"/>